<sequence>MTISTAVVVPHPPLLLRELGGIADPVADLRAACSAALSAALATAPDGVVVVGPAEPGFDEGAPVDVRRFGTTSARTGPGLPQALGVGRRLLDEAGWTGPAALRALPPDAADADLAGLADELAARPGREVLLLMAEGSARRLDKGPGMLDERAFGFDDAVLRALREGDATALTALDVDLARELMVEGRGSFRLLARLGHPARTEVSHADDPYGVLYAVATWTY</sequence>
<evidence type="ECO:0000313" key="2">
    <source>
        <dbReference type="Proteomes" id="UP000291189"/>
    </source>
</evidence>
<protein>
    <recommendedName>
        <fullName evidence="3">Extradiol ring-cleavage dioxygenase class III enzyme subunit B domain-containing protein</fullName>
    </recommendedName>
</protein>
<dbReference type="OrthoDB" id="4543339at2"/>
<keyword evidence="2" id="KW-1185">Reference proteome</keyword>
<dbReference type="Proteomes" id="UP000291189">
    <property type="component" value="Unassembled WGS sequence"/>
</dbReference>
<name>A0A4Q5J938_9ACTN</name>
<gene>
    <name evidence="1" type="ORF">ETU37_01475</name>
</gene>
<evidence type="ECO:0000313" key="1">
    <source>
        <dbReference type="EMBL" id="RYU15240.1"/>
    </source>
</evidence>
<dbReference type="AlphaFoldDB" id="A0A4Q5J938"/>
<proteinExistence type="predicted"/>
<evidence type="ECO:0008006" key="3">
    <source>
        <dbReference type="Google" id="ProtNLM"/>
    </source>
</evidence>
<accession>A0A4Q5J938</accession>
<dbReference type="EMBL" id="SDPU01000007">
    <property type="protein sequence ID" value="RYU15240.1"/>
    <property type="molecule type" value="Genomic_DNA"/>
</dbReference>
<dbReference type="RefSeq" id="WP_129985103.1">
    <property type="nucleotide sequence ID" value="NZ_SDPU01000007.1"/>
</dbReference>
<organism evidence="1 2">
    <name type="scientific">Nocardioides iriomotensis</name>
    <dbReference type="NCBI Taxonomy" id="715784"/>
    <lineage>
        <taxon>Bacteria</taxon>
        <taxon>Bacillati</taxon>
        <taxon>Actinomycetota</taxon>
        <taxon>Actinomycetes</taxon>
        <taxon>Propionibacteriales</taxon>
        <taxon>Nocardioidaceae</taxon>
        <taxon>Nocardioides</taxon>
    </lineage>
</organism>
<reference evidence="1 2" key="1">
    <citation type="submission" date="2019-01" db="EMBL/GenBank/DDBJ databases">
        <title>Nocardioides guangzhouensis sp. nov., an actinobacterium isolated from soil.</title>
        <authorList>
            <person name="Fu Y."/>
            <person name="Cai Y."/>
            <person name="Lin Z."/>
            <person name="Chen P."/>
        </authorList>
    </citation>
    <scope>NUCLEOTIDE SEQUENCE [LARGE SCALE GENOMIC DNA]</scope>
    <source>
        <strain evidence="1 2">NBRC 105384</strain>
    </source>
</reference>
<comment type="caution">
    <text evidence="1">The sequence shown here is derived from an EMBL/GenBank/DDBJ whole genome shotgun (WGS) entry which is preliminary data.</text>
</comment>
<dbReference type="Gene3D" id="3.40.830.10">
    <property type="entry name" value="LigB-like"/>
    <property type="match status" value="1"/>
</dbReference>